<dbReference type="InterPro" id="IPR041667">
    <property type="entry name" value="Cupin_8"/>
</dbReference>
<evidence type="ECO:0000259" key="1">
    <source>
        <dbReference type="PROSITE" id="PS51184"/>
    </source>
</evidence>
<dbReference type="RefSeq" id="WP_187571673.1">
    <property type="nucleotide sequence ID" value="NZ_CP060711.1"/>
</dbReference>
<keyword evidence="3" id="KW-1185">Reference proteome</keyword>
<dbReference type="SMART" id="SM00558">
    <property type="entry name" value="JmjC"/>
    <property type="match status" value="1"/>
</dbReference>
<protein>
    <submittedName>
        <fullName evidence="2">Cupin-like domain-containing protein</fullName>
    </submittedName>
</protein>
<dbReference type="SUPFAM" id="SSF51197">
    <property type="entry name" value="Clavaminate synthase-like"/>
    <property type="match status" value="1"/>
</dbReference>
<dbReference type="Proteomes" id="UP000515977">
    <property type="component" value="Chromosome"/>
</dbReference>
<dbReference type="KEGG" id="tbv:H9L17_07340"/>
<dbReference type="InterPro" id="IPR003347">
    <property type="entry name" value="JmjC_dom"/>
</dbReference>
<evidence type="ECO:0000313" key="3">
    <source>
        <dbReference type="Proteomes" id="UP000515977"/>
    </source>
</evidence>
<dbReference type="Gene3D" id="2.60.120.10">
    <property type="entry name" value="Jelly Rolls"/>
    <property type="match status" value="1"/>
</dbReference>
<organism evidence="2 3">
    <name type="scientific">Thermomonas brevis</name>
    <dbReference type="NCBI Taxonomy" id="215691"/>
    <lineage>
        <taxon>Bacteria</taxon>
        <taxon>Pseudomonadati</taxon>
        <taxon>Pseudomonadota</taxon>
        <taxon>Gammaproteobacteria</taxon>
        <taxon>Lysobacterales</taxon>
        <taxon>Lysobacteraceae</taxon>
        <taxon>Thermomonas</taxon>
    </lineage>
</organism>
<sequence length="342" mass="37912">MLPQIDPTPIHEVPAHTPLEAVLSSSRPAVIRGLVSGWPLVAASHSGDEQAVAYLKRYANDALPAIATVAPPQARFFYDDDFRGFNFRREPVALTAALNTLLRDRVRADAPTIYLGATTCETFLPGLCADNPLDLGGRDALASIWIGNRSRVPAHQDLPDNLACVAAGRRRFLLFPPEQLPNLYVGPLDVTPAGQPVSLVDPLAPDLERFPRYAEAMRHAQTAILESGDALFIPSMWWHHIEALEPFNVLVNYWWRSAPAYMDAPVNALMLAILCLRDLPPEQRAAWQETFRHYVFEFDAERVAGHIPEHARHVLSALDADKAANLRAHLLRNLQKQDAAQG</sequence>
<evidence type="ECO:0000313" key="2">
    <source>
        <dbReference type="EMBL" id="QNN47929.1"/>
    </source>
</evidence>
<accession>A0A7G9QX54</accession>
<dbReference type="AlphaFoldDB" id="A0A7G9QX54"/>
<proteinExistence type="predicted"/>
<dbReference type="EMBL" id="CP060711">
    <property type="protein sequence ID" value="QNN47929.1"/>
    <property type="molecule type" value="Genomic_DNA"/>
</dbReference>
<dbReference type="PANTHER" id="PTHR12461">
    <property type="entry name" value="HYPOXIA-INDUCIBLE FACTOR 1 ALPHA INHIBITOR-RELATED"/>
    <property type="match status" value="1"/>
</dbReference>
<gene>
    <name evidence="2" type="ORF">H9L17_07340</name>
</gene>
<dbReference type="PANTHER" id="PTHR12461:SF105">
    <property type="entry name" value="HYPOXIA-INDUCIBLE FACTOR 1-ALPHA INHIBITOR"/>
    <property type="match status" value="1"/>
</dbReference>
<dbReference type="PROSITE" id="PS51184">
    <property type="entry name" value="JMJC"/>
    <property type="match status" value="1"/>
</dbReference>
<reference evidence="2 3" key="1">
    <citation type="submission" date="2020-08" db="EMBL/GenBank/DDBJ databases">
        <title>Genome sequence of Thermomonas brevis KACC 16975T.</title>
        <authorList>
            <person name="Hyun D.-W."/>
            <person name="Bae J.-W."/>
        </authorList>
    </citation>
    <scope>NUCLEOTIDE SEQUENCE [LARGE SCALE GENOMIC DNA]</scope>
    <source>
        <strain evidence="2 3">KACC 16975</strain>
    </source>
</reference>
<name>A0A7G9QX54_9GAMM</name>
<dbReference type="InterPro" id="IPR014710">
    <property type="entry name" value="RmlC-like_jellyroll"/>
</dbReference>
<dbReference type="Pfam" id="PF13621">
    <property type="entry name" value="Cupin_8"/>
    <property type="match status" value="1"/>
</dbReference>
<feature type="domain" description="JmjC" evidence="1">
    <location>
        <begin position="108"/>
        <end position="270"/>
    </location>
</feature>